<protein>
    <recommendedName>
        <fullName evidence="2">AAA protein C-terminal winged helix domain-containing protein</fullName>
    </recommendedName>
</protein>
<keyword evidence="4" id="KW-1185">Reference proteome</keyword>
<evidence type="ECO:0000256" key="1">
    <source>
        <dbReference type="SAM" id="MobiDB-lite"/>
    </source>
</evidence>
<organism evidence="3 4">
    <name type="scientific">Glomus cerebriforme</name>
    <dbReference type="NCBI Taxonomy" id="658196"/>
    <lineage>
        <taxon>Eukaryota</taxon>
        <taxon>Fungi</taxon>
        <taxon>Fungi incertae sedis</taxon>
        <taxon>Mucoromycota</taxon>
        <taxon>Glomeromycotina</taxon>
        <taxon>Glomeromycetes</taxon>
        <taxon>Glomerales</taxon>
        <taxon>Glomeraceae</taxon>
        <taxon>Glomus</taxon>
    </lineage>
</organism>
<accession>A0A397SLT9</accession>
<dbReference type="InterPro" id="IPR056808">
    <property type="entry name" value="HTH_AAA"/>
</dbReference>
<dbReference type="STRING" id="658196.A0A397SLT9"/>
<feature type="region of interest" description="Disordered" evidence="1">
    <location>
        <begin position="78"/>
        <end position="104"/>
    </location>
</feature>
<dbReference type="Pfam" id="PF24913">
    <property type="entry name" value="WHD_AAA_fung"/>
    <property type="match status" value="1"/>
</dbReference>
<sequence length="238" mass="27582">MKFSLIDSNFSIDNKINSKKNLFFTSINNSFKINFIQQQKRFYNEDTNAAGVWDPYPVPTNPLIDKSAETALDDANYEKQKKSHFQGGQRPPPHSHQGQAASQLEDEERTWLINTIGLIPNFDGPEYESQKYAVAAWKLIREMIKSSTKSVTLSMGRDITGNPRYLKKLDHDGIILIDVENHIKPDSQISLNFFEKEVNSKGFGEKLAKVEKRLEHVEKEERTRELIWSSKNTRSWWF</sequence>
<evidence type="ECO:0000313" key="3">
    <source>
        <dbReference type="EMBL" id="RIA87170.1"/>
    </source>
</evidence>
<dbReference type="OrthoDB" id="511599at2759"/>
<name>A0A397SLT9_9GLOM</name>
<feature type="domain" description="AAA protein C-terminal winged helix" evidence="2">
    <location>
        <begin position="114"/>
        <end position="218"/>
    </location>
</feature>
<dbReference type="EMBL" id="QKYT01000323">
    <property type="protein sequence ID" value="RIA87170.1"/>
    <property type="molecule type" value="Genomic_DNA"/>
</dbReference>
<evidence type="ECO:0000259" key="2">
    <source>
        <dbReference type="Pfam" id="PF24913"/>
    </source>
</evidence>
<evidence type="ECO:0000313" key="4">
    <source>
        <dbReference type="Proteomes" id="UP000265703"/>
    </source>
</evidence>
<dbReference type="PANTHER" id="PTHR36168:SF1">
    <property type="entry name" value="ORC1-LIKE AAA ATPASE DOMAIN-CONTAINING PROTEIN"/>
    <property type="match status" value="1"/>
</dbReference>
<dbReference type="AlphaFoldDB" id="A0A397SLT9"/>
<proteinExistence type="predicted"/>
<gene>
    <name evidence="3" type="ORF">C1645_807447</name>
</gene>
<dbReference type="Proteomes" id="UP000265703">
    <property type="component" value="Unassembled WGS sequence"/>
</dbReference>
<comment type="caution">
    <text evidence="3">The sequence shown here is derived from an EMBL/GenBank/DDBJ whole genome shotgun (WGS) entry which is preliminary data.</text>
</comment>
<reference evidence="3 4" key="1">
    <citation type="submission" date="2018-06" db="EMBL/GenBank/DDBJ databases">
        <title>Comparative genomics reveals the genomic features of Rhizophagus irregularis, R. cerebriforme, R. diaphanum and Gigaspora rosea, and their symbiotic lifestyle signature.</title>
        <authorList>
            <person name="Morin E."/>
            <person name="San Clemente H."/>
            <person name="Chen E.C.H."/>
            <person name="De La Providencia I."/>
            <person name="Hainaut M."/>
            <person name="Kuo A."/>
            <person name="Kohler A."/>
            <person name="Murat C."/>
            <person name="Tang N."/>
            <person name="Roy S."/>
            <person name="Loubradou J."/>
            <person name="Henrissat B."/>
            <person name="Grigoriev I.V."/>
            <person name="Corradi N."/>
            <person name="Roux C."/>
            <person name="Martin F.M."/>
        </authorList>
    </citation>
    <scope>NUCLEOTIDE SEQUENCE [LARGE SCALE GENOMIC DNA]</scope>
    <source>
        <strain evidence="3 4">DAOM 227022</strain>
    </source>
</reference>
<dbReference type="PANTHER" id="PTHR36168">
    <property type="entry name" value="CHROMOSOME 1, WHOLE GENOME SHOTGUN SEQUENCE"/>
    <property type="match status" value="1"/>
</dbReference>